<dbReference type="PANTHER" id="PTHR11241">
    <property type="entry name" value="DEOXYURIDINE 5'-TRIPHOSPHATE NUCLEOTIDOHYDROLASE"/>
    <property type="match status" value="1"/>
</dbReference>
<dbReference type="EC" id="3.6.1.23" evidence="2"/>
<comment type="catalytic activity">
    <reaction evidence="5">
        <text>dUTP + H2O = dUMP + diphosphate + H(+)</text>
        <dbReference type="Rhea" id="RHEA:10248"/>
        <dbReference type="ChEBI" id="CHEBI:15377"/>
        <dbReference type="ChEBI" id="CHEBI:15378"/>
        <dbReference type="ChEBI" id="CHEBI:33019"/>
        <dbReference type="ChEBI" id="CHEBI:61555"/>
        <dbReference type="ChEBI" id="CHEBI:246422"/>
        <dbReference type="EC" id="3.6.1.23"/>
    </reaction>
</comment>
<organism evidence="7 8">
    <name type="scientific">Megasphaera hominis</name>
    <dbReference type="NCBI Taxonomy" id="159836"/>
    <lineage>
        <taxon>Bacteria</taxon>
        <taxon>Bacillati</taxon>
        <taxon>Bacillota</taxon>
        <taxon>Negativicutes</taxon>
        <taxon>Veillonellales</taxon>
        <taxon>Veillonellaceae</taxon>
        <taxon>Megasphaera</taxon>
    </lineage>
</organism>
<sequence length="149" mass="15764">MQTRGFEVVSAYADQNIQLPVRKTAGSAGYDLAAARDIVLAPHVVTVVPTGLKAYMAQGEYLSIFIRSSLAFKKGIMLANGTGIVDSDYYNNADNEGHIMIACYNTTDTPCALEKGERVGQGIFMAYLTVSDDAADGIRSGGIGSTGTK</sequence>
<protein>
    <recommendedName>
        <fullName evidence="2">dUTP diphosphatase</fullName>
        <ecNumber evidence="2">3.6.1.23</ecNumber>
    </recommendedName>
</protein>
<keyword evidence="4" id="KW-0546">Nucleotide metabolism</keyword>
<reference evidence="7 8" key="1">
    <citation type="submission" date="2020-08" db="EMBL/GenBank/DDBJ databases">
        <authorList>
            <person name="Liu C."/>
            <person name="Sun Q."/>
        </authorList>
    </citation>
    <scope>NUCLEOTIDE SEQUENCE [LARGE SCALE GENOMIC DNA]</scope>
    <source>
        <strain evidence="7 8">NSJ-59</strain>
    </source>
</reference>
<dbReference type="Proteomes" id="UP000606870">
    <property type="component" value="Unassembled WGS sequence"/>
</dbReference>
<proteinExistence type="inferred from homology"/>
<dbReference type="EMBL" id="JACOGK010000001">
    <property type="protein sequence ID" value="MBC3535775.1"/>
    <property type="molecule type" value="Genomic_DNA"/>
</dbReference>
<dbReference type="InterPro" id="IPR029054">
    <property type="entry name" value="dUTPase-like"/>
</dbReference>
<evidence type="ECO:0000259" key="6">
    <source>
        <dbReference type="Pfam" id="PF00692"/>
    </source>
</evidence>
<evidence type="ECO:0000256" key="3">
    <source>
        <dbReference type="ARBA" id="ARBA00022801"/>
    </source>
</evidence>
<keyword evidence="3 7" id="KW-0378">Hydrolase</keyword>
<evidence type="ECO:0000256" key="4">
    <source>
        <dbReference type="ARBA" id="ARBA00023080"/>
    </source>
</evidence>
<dbReference type="Gene3D" id="2.70.40.10">
    <property type="match status" value="1"/>
</dbReference>
<dbReference type="InterPro" id="IPR033704">
    <property type="entry name" value="dUTPase_trimeric"/>
</dbReference>
<dbReference type="CDD" id="cd07557">
    <property type="entry name" value="trimeric_dUTPase"/>
    <property type="match status" value="1"/>
</dbReference>
<gene>
    <name evidence="7" type="ORF">H8J70_00640</name>
</gene>
<accession>A0ABR6VF26</accession>
<dbReference type="InterPro" id="IPR036157">
    <property type="entry name" value="dUTPase-like_sf"/>
</dbReference>
<evidence type="ECO:0000256" key="2">
    <source>
        <dbReference type="ARBA" id="ARBA00012379"/>
    </source>
</evidence>
<evidence type="ECO:0000313" key="7">
    <source>
        <dbReference type="EMBL" id="MBC3535775.1"/>
    </source>
</evidence>
<evidence type="ECO:0000256" key="1">
    <source>
        <dbReference type="ARBA" id="ARBA00006581"/>
    </source>
</evidence>
<dbReference type="InterPro" id="IPR008181">
    <property type="entry name" value="dUTPase"/>
</dbReference>
<evidence type="ECO:0000313" key="8">
    <source>
        <dbReference type="Proteomes" id="UP000606870"/>
    </source>
</evidence>
<name>A0ABR6VF26_9FIRM</name>
<dbReference type="Pfam" id="PF00692">
    <property type="entry name" value="dUTPase"/>
    <property type="match status" value="1"/>
</dbReference>
<keyword evidence="8" id="KW-1185">Reference proteome</keyword>
<dbReference type="SUPFAM" id="SSF51283">
    <property type="entry name" value="dUTPase-like"/>
    <property type="match status" value="1"/>
</dbReference>
<dbReference type="PANTHER" id="PTHR11241:SF0">
    <property type="entry name" value="DEOXYURIDINE 5'-TRIPHOSPHATE NUCLEOTIDOHYDROLASE"/>
    <property type="match status" value="1"/>
</dbReference>
<dbReference type="GO" id="GO:0004170">
    <property type="term" value="F:dUTP diphosphatase activity"/>
    <property type="evidence" value="ECO:0007669"/>
    <property type="project" value="UniProtKB-EC"/>
</dbReference>
<dbReference type="RefSeq" id="WP_186501826.1">
    <property type="nucleotide sequence ID" value="NZ_JACOGK010000001.1"/>
</dbReference>
<evidence type="ECO:0000256" key="5">
    <source>
        <dbReference type="ARBA" id="ARBA00047686"/>
    </source>
</evidence>
<feature type="domain" description="dUTPase-like" evidence="6">
    <location>
        <begin position="16"/>
        <end position="129"/>
    </location>
</feature>
<comment type="caution">
    <text evidence="7">The sequence shown here is derived from an EMBL/GenBank/DDBJ whole genome shotgun (WGS) entry which is preliminary data.</text>
</comment>
<comment type="similarity">
    <text evidence="1">Belongs to the dUTPase family.</text>
</comment>